<dbReference type="AlphaFoldDB" id="A0A2G9V5R1"/>
<name>A0A2G9V5R1_TELCI</name>
<reference evidence="2 3" key="1">
    <citation type="submission" date="2015-09" db="EMBL/GenBank/DDBJ databases">
        <title>Draft genome of the parasitic nematode Teladorsagia circumcincta isolate WARC Sus (inbred).</title>
        <authorList>
            <person name="Mitreva M."/>
        </authorList>
    </citation>
    <scope>NUCLEOTIDE SEQUENCE [LARGE SCALE GENOMIC DNA]</scope>
    <source>
        <strain evidence="2 3">S</strain>
    </source>
</reference>
<feature type="compositionally biased region" description="Basic residues" evidence="1">
    <location>
        <begin position="215"/>
        <end position="225"/>
    </location>
</feature>
<feature type="region of interest" description="Disordered" evidence="1">
    <location>
        <begin position="215"/>
        <end position="238"/>
    </location>
</feature>
<proteinExistence type="predicted"/>
<organism evidence="2 3">
    <name type="scientific">Teladorsagia circumcincta</name>
    <name type="common">Brown stomach worm</name>
    <name type="synonym">Ostertagia circumcincta</name>
    <dbReference type="NCBI Taxonomy" id="45464"/>
    <lineage>
        <taxon>Eukaryota</taxon>
        <taxon>Metazoa</taxon>
        <taxon>Ecdysozoa</taxon>
        <taxon>Nematoda</taxon>
        <taxon>Chromadorea</taxon>
        <taxon>Rhabditida</taxon>
        <taxon>Rhabditina</taxon>
        <taxon>Rhabditomorpha</taxon>
        <taxon>Strongyloidea</taxon>
        <taxon>Trichostrongylidae</taxon>
        <taxon>Teladorsagia</taxon>
    </lineage>
</organism>
<sequence>MTYQVKDRRIRRRSAPAPAPPAGAPSEPPVAAKLAAAAARVPAALAGVDAARDNGFLVVALVVGCVLGLLLEAGPGADCLAPPAAPPAAELFVADAPASCVPARAEFGPELAAFAPDFFASGPVVSRVSVSVPLRSAPAFAPAPPVIVRAVVVPAPPAGEATNWSVVKTSVALIPSSSVHFTPSDVLSLVPLPPSGAYRDEEILWIASEKNKDSKKKKFKKRKERTRITNESKKEGRTTGRVRVVLKYKSIKDATGCDGIVED</sequence>
<dbReference type="EMBL" id="KZ344986">
    <property type="protein sequence ID" value="PIO77819.1"/>
    <property type="molecule type" value="Genomic_DNA"/>
</dbReference>
<feature type="compositionally biased region" description="Basic and acidic residues" evidence="1">
    <location>
        <begin position="226"/>
        <end position="238"/>
    </location>
</feature>
<protein>
    <submittedName>
        <fullName evidence="2">Uncharacterized protein</fullName>
    </submittedName>
</protein>
<evidence type="ECO:0000313" key="3">
    <source>
        <dbReference type="Proteomes" id="UP000230423"/>
    </source>
</evidence>
<feature type="region of interest" description="Disordered" evidence="1">
    <location>
        <begin position="1"/>
        <end position="28"/>
    </location>
</feature>
<feature type="compositionally biased region" description="Pro residues" evidence="1">
    <location>
        <begin position="17"/>
        <end position="28"/>
    </location>
</feature>
<evidence type="ECO:0000313" key="2">
    <source>
        <dbReference type="EMBL" id="PIO77819.1"/>
    </source>
</evidence>
<dbReference type="Proteomes" id="UP000230423">
    <property type="component" value="Unassembled WGS sequence"/>
</dbReference>
<accession>A0A2G9V5R1</accession>
<evidence type="ECO:0000256" key="1">
    <source>
        <dbReference type="SAM" id="MobiDB-lite"/>
    </source>
</evidence>
<keyword evidence="3" id="KW-1185">Reference proteome</keyword>
<gene>
    <name evidence="2" type="ORF">TELCIR_00081</name>
</gene>